<dbReference type="EMBL" id="CM042882">
    <property type="protein sequence ID" value="KAI4383431.1"/>
    <property type="molecule type" value="Genomic_DNA"/>
</dbReference>
<evidence type="ECO:0000313" key="1">
    <source>
        <dbReference type="EMBL" id="KAI4383431.1"/>
    </source>
</evidence>
<gene>
    <name evidence="1" type="ORF">MLD38_009269</name>
</gene>
<keyword evidence="2" id="KW-1185">Reference proteome</keyword>
<proteinExistence type="predicted"/>
<accession>A0ACB9RW59</accession>
<comment type="caution">
    <text evidence="1">The sequence shown here is derived from an EMBL/GenBank/DDBJ whole genome shotgun (WGS) entry which is preliminary data.</text>
</comment>
<evidence type="ECO:0000313" key="2">
    <source>
        <dbReference type="Proteomes" id="UP001057402"/>
    </source>
</evidence>
<dbReference type="Proteomes" id="UP001057402">
    <property type="component" value="Chromosome 3"/>
</dbReference>
<organism evidence="1 2">
    <name type="scientific">Melastoma candidum</name>
    <dbReference type="NCBI Taxonomy" id="119954"/>
    <lineage>
        <taxon>Eukaryota</taxon>
        <taxon>Viridiplantae</taxon>
        <taxon>Streptophyta</taxon>
        <taxon>Embryophyta</taxon>
        <taxon>Tracheophyta</taxon>
        <taxon>Spermatophyta</taxon>
        <taxon>Magnoliopsida</taxon>
        <taxon>eudicotyledons</taxon>
        <taxon>Gunneridae</taxon>
        <taxon>Pentapetalae</taxon>
        <taxon>rosids</taxon>
        <taxon>malvids</taxon>
        <taxon>Myrtales</taxon>
        <taxon>Melastomataceae</taxon>
        <taxon>Melastomatoideae</taxon>
        <taxon>Melastomateae</taxon>
        <taxon>Melastoma</taxon>
    </lineage>
</organism>
<protein>
    <submittedName>
        <fullName evidence="1">Uncharacterized protein</fullName>
    </submittedName>
</protein>
<name>A0ACB9RW59_9MYRT</name>
<reference evidence="2" key="1">
    <citation type="journal article" date="2023" name="Front. Plant Sci.">
        <title>Chromosomal-level genome assembly of Melastoma candidum provides insights into trichome evolution.</title>
        <authorList>
            <person name="Zhong Y."/>
            <person name="Wu W."/>
            <person name="Sun C."/>
            <person name="Zou P."/>
            <person name="Liu Y."/>
            <person name="Dai S."/>
            <person name="Zhou R."/>
        </authorList>
    </citation>
    <scope>NUCLEOTIDE SEQUENCE [LARGE SCALE GENOMIC DNA]</scope>
</reference>
<sequence>MGRISAVIPLLWKRLRPRDSDGPGSGPGWSGRRGRGSEGGRVGDRRGRGFGDRGRGVDRSTPEAVEIGAGAEDAIFQQAKQQHGQHRGRRRPSEMIKVPPIGEVLRYGPGLCVGLNL</sequence>